<sequence length="87" mass="9614">MASSILKNSQEQSELKYLYCDSCNSLLPASGLFCVQCDPPEGPILVPEGELTFPQAMLRIALLTLLFLTIAIFKLDINVIEVLLNNQ</sequence>
<keyword evidence="1" id="KW-0472">Membrane</keyword>
<protein>
    <submittedName>
        <fullName evidence="2">Uncharacterized protein</fullName>
    </submittedName>
</protein>
<feature type="transmembrane region" description="Helical" evidence="1">
    <location>
        <begin position="56"/>
        <end position="75"/>
    </location>
</feature>
<keyword evidence="1" id="KW-0812">Transmembrane</keyword>
<reference evidence="2" key="1">
    <citation type="submission" date="2018-05" db="EMBL/GenBank/DDBJ databases">
        <authorList>
            <person name="Lanie J.A."/>
            <person name="Ng W.-L."/>
            <person name="Kazmierczak K.M."/>
            <person name="Andrzejewski T.M."/>
            <person name="Davidsen T.M."/>
            <person name="Wayne K.J."/>
            <person name="Tettelin H."/>
            <person name="Glass J.I."/>
            <person name="Rusch D."/>
            <person name="Podicherti R."/>
            <person name="Tsui H.-C.T."/>
            <person name="Winkler M.E."/>
        </authorList>
    </citation>
    <scope>NUCLEOTIDE SEQUENCE</scope>
</reference>
<keyword evidence="1" id="KW-1133">Transmembrane helix</keyword>
<accession>A0A381S2Z3</accession>
<dbReference type="AlphaFoldDB" id="A0A381S2Z3"/>
<organism evidence="2">
    <name type="scientific">marine metagenome</name>
    <dbReference type="NCBI Taxonomy" id="408172"/>
    <lineage>
        <taxon>unclassified sequences</taxon>
        <taxon>metagenomes</taxon>
        <taxon>ecological metagenomes</taxon>
    </lineage>
</organism>
<feature type="non-terminal residue" evidence="2">
    <location>
        <position position="87"/>
    </location>
</feature>
<dbReference type="EMBL" id="UINC01002544">
    <property type="protein sequence ID" value="SUZ97814.1"/>
    <property type="molecule type" value="Genomic_DNA"/>
</dbReference>
<gene>
    <name evidence="2" type="ORF">METZ01_LOCUS50668</name>
</gene>
<name>A0A381S2Z3_9ZZZZ</name>
<evidence type="ECO:0000256" key="1">
    <source>
        <dbReference type="SAM" id="Phobius"/>
    </source>
</evidence>
<evidence type="ECO:0000313" key="2">
    <source>
        <dbReference type="EMBL" id="SUZ97814.1"/>
    </source>
</evidence>
<proteinExistence type="predicted"/>